<dbReference type="EMBL" id="JBHLVZ010000016">
    <property type="protein sequence ID" value="MFC0385836.1"/>
    <property type="molecule type" value="Genomic_DNA"/>
</dbReference>
<dbReference type="InterPro" id="IPR005064">
    <property type="entry name" value="BUG"/>
</dbReference>
<evidence type="ECO:0000313" key="3">
    <source>
        <dbReference type="EMBL" id="MFC0385836.1"/>
    </source>
</evidence>
<dbReference type="PIRSF" id="PIRSF017082">
    <property type="entry name" value="YflP"/>
    <property type="match status" value="1"/>
</dbReference>
<keyword evidence="4" id="KW-1185">Reference proteome</keyword>
<dbReference type="CDD" id="cd07012">
    <property type="entry name" value="PBP2_Bug_TTT"/>
    <property type="match status" value="1"/>
</dbReference>
<gene>
    <name evidence="3" type="ORF">ACFFIC_09750</name>
</gene>
<reference evidence="3 4" key="1">
    <citation type="submission" date="2024-09" db="EMBL/GenBank/DDBJ databases">
        <authorList>
            <person name="Sun Q."/>
            <person name="Mori K."/>
        </authorList>
    </citation>
    <scope>NUCLEOTIDE SEQUENCE [LARGE SCALE GENOMIC DNA]</scope>
    <source>
        <strain evidence="3 4">CCM 7468</strain>
    </source>
</reference>
<dbReference type="Gene3D" id="3.40.190.150">
    <property type="entry name" value="Bordetella uptake gene, domain 1"/>
    <property type="match status" value="1"/>
</dbReference>
<evidence type="ECO:0000313" key="4">
    <source>
        <dbReference type="Proteomes" id="UP001589789"/>
    </source>
</evidence>
<keyword evidence="2" id="KW-0732">Signal</keyword>
<feature type="signal peptide" evidence="2">
    <location>
        <begin position="1"/>
        <end position="25"/>
    </location>
</feature>
<name>A0ABV6IQE4_9PROT</name>
<dbReference type="RefSeq" id="WP_377049978.1">
    <property type="nucleotide sequence ID" value="NZ_JBHLVZ010000016.1"/>
</dbReference>
<accession>A0ABV6IQE4</accession>
<evidence type="ECO:0000256" key="1">
    <source>
        <dbReference type="ARBA" id="ARBA00006987"/>
    </source>
</evidence>
<proteinExistence type="inferred from homology"/>
<sequence length="319" mass="33828">MKRRYLLGAASASWLSGLRGGVAQASFPTQPIRFVVPFTPGGSNDVVARLIGEQLSPRWGQPFVVENRPGASGNIGAEAVARATPDGHTWLLGANQIFTTNPHLVRAAFDPLRDFSFVAMVARVPVVLVVHAALGARDVRELVALARQRPGSLTYPSTGVGSSQHLGVARLVGENATHVPYRGANALMPDLIAGRLQIYTGAVNSLLAHIRSGSVRALASMGTDRVPALPDVPTIGEAGFPDAQTQIWLSIAVPAAVPRPIVDQIHTNVAEVMQMSSTRLKLDEQGIEVAIQGPTELEATVRAEYARDGALIAKLGIRE</sequence>
<organism evidence="3 4">
    <name type="scientific">Muricoccus vinaceus</name>
    <dbReference type="NCBI Taxonomy" id="424704"/>
    <lineage>
        <taxon>Bacteria</taxon>
        <taxon>Pseudomonadati</taxon>
        <taxon>Pseudomonadota</taxon>
        <taxon>Alphaproteobacteria</taxon>
        <taxon>Acetobacterales</taxon>
        <taxon>Roseomonadaceae</taxon>
        <taxon>Muricoccus</taxon>
    </lineage>
</organism>
<dbReference type="PANTHER" id="PTHR42928:SF5">
    <property type="entry name" value="BLR1237 PROTEIN"/>
    <property type="match status" value="1"/>
</dbReference>
<evidence type="ECO:0000256" key="2">
    <source>
        <dbReference type="SAM" id="SignalP"/>
    </source>
</evidence>
<dbReference type="Pfam" id="PF03401">
    <property type="entry name" value="TctC"/>
    <property type="match status" value="1"/>
</dbReference>
<dbReference type="InterPro" id="IPR042100">
    <property type="entry name" value="Bug_dom1"/>
</dbReference>
<feature type="chain" id="PRO_5046358639" evidence="2">
    <location>
        <begin position="26"/>
        <end position="319"/>
    </location>
</feature>
<dbReference type="Gene3D" id="3.40.190.10">
    <property type="entry name" value="Periplasmic binding protein-like II"/>
    <property type="match status" value="1"/>
</dbReference>
<comment type="caution">
    <text evidence="3">The sequence shown here is derived from an EMBL/GenBank/DDBJ whole genome shotgun (WGS) entry which is preliminary data.</text>
</comment>
<dbReference type="SUPFAM" id="SSF53850">
    <property type="entry name" value="Periplasmic binding protein-like II"/>
    <property type="match status" value="1"/>
</dbReference>
<comment type="similarity">
    <text evidence="1">Belongs to the UPF0065 (bug) family.</text>
</comment>
<dbReference type="PANTHER" id="PTHR42928">
    <property type="entry name" value="TRICARBOXYLATE-BINDING PROTEIN"/>
    <property type="match status" value="1"/>
</dbReference>
<dbReference type="Proteomes" id="UP001589789">
    <property type="component" value="Unassembled WGS sequence"/>
</dbReference>
<protein>
    <submittedName>
        <fullName evidence="3">Bug family tripartite tricarboxylate transporter substrate binding protein</fullName>
    </submittedName>
</protein>